<protein>
    <submittedName>
        <fullName evidence="1">Uncharacterized protein</fullName>
    </submittedName>
</protein>
<keyword evidence="2" id="KW-1185">Reference proteome</keyword>
<reference evidence="1" key="1">
    <citation type="submission" date="2022-01" db="EMBL/GenBank/DDBJ databases">
        <title>Genome Sequence Resource for Two Populations of Ditylenchus destructor, the Migratory Endoparasitic Phytonematode.</title>
        <authorList>
            <person name="Zhang H."/>
            <person name="Lin R."/>
            <person name="Xie B."/>
        </authorList>
    </citation>
    <scope>NUCLEOTIDE SEQUENCE</scope>
    <source>
        <strain evidence="1">BazhouSP</strain>
    </source>
</reference>
<dbReference type="AlphaFoldDB" id="A0AAD4MX02"/>
<dbReference type="Proteomes" id="UP001201812">
    <property type="component" value="Unassembled WGS sequence"/>
</dbReference>
<evidence type="ECO:0000313" key="2">
    <source>
        <dbReference type="Proteomes" id="UP001201812"/>
    </source>
</evidence>
<organism evidence="1 2">
    <name type="scientific">Ditylenchus destructor</name>
    <dbReference type="NCBI Taxonomy" id="166010"/>
    <lineage>
        <taxon>Eukaryota</taxon>
        <taxon>Metazoa</taxon>
        <taxon>Ecdysozoa</taxon>
        <taxon>Nematoda</taxon>
        <taxon>Chromadorea</taxon>
        <taxon>Rhabditida</taxon>
        <taxon>Tylenchina</taxon>
        <taxon>Tylenchomorpha</taxon>
        <taxon>Sphaerularioidea</taxon>
        <taxon>Anguinidae</taxon>
        <taxon>Anguininae</taxon>
        <taxon>Ditylenchus</taxon>
    </lineage>
</organism>
<accession>A0AAD4MX02</accession>
<name>A0AAD4MX02_9BILA</name>
<evidence type="ECO:0000313" key="1">
    <source>
        <dbReference type="EMBL" id="KAI1706156.1"/>
    </source>
</evidence>
<gene>
    <name evidence="1" type="ORF">DdX_13197</name>
</gene>
<dbReference type="EMBL" id="JAKKPZ010000050">
    <property type="protein sequence ID" value="KAI1706156.1"/>
    <property type="molecule type" value="Genomic_DNA"/>
</dbReference>
<comment type="caution">
    <text evidence="1">The sequence shown here is derived from an EMBL/GenBank/DDBJ whole genome shotgun (WGS) entry which is preliminary data.</text>
</comment>
<proteinExistence type="predicted"/>
<sequence length="99" mass="10722">MIESLSGLGMECWVGILDSGAPQDTQSTMETPRVLGLDSRSSVLFWKTEQLRSGAVTGNKQCIIKFLYSVLCAFSRTRRESGPIAMGSTTTAQISLDDS</sequence>